<evidence type="ECO:0000256" key="1">
    <source>
        <dbReference type="ARBA" id="ARBA00009437"/>
    </source>
</evidence>
<organism evidence="6 7">
    <name type="scientific">Pandoraea iniqua</name>
    <dbReference type="NCBI Taxonomy" id="2508288"/>
    <lineage>
        <taxon>Bacteria</taxon>
        <taxon>Pseudomonadati</taxon>
        <taxon>Pseudomonadota</taxon>
        <taxon>Betaproteobacteria</taxon>
        <taxon>Burkholderiales</taxon>
        <taxon>Burkholderiaceae</taxon>
        <taxon>Pandoraea</taxon>
    </lineage>
</organism>
<dbReference type="Pfam" id="PF03466">
    <property type="entry name" value="LysR_substrate"/>
    <property type="match status" value="1"/>
</dbReference>
<name>A0A5E4SUJ6_9BURK</name>
<dbReference type="RefSeq" id="WP_150683105.1">
    <property type="nucleotide sequence ID" value="NZ_CABPSI010000001.1"/>
</dbReference>
<dbReference type="Gene3D" id="1.10.10.10">
    <property type="entry name" value="Winged helix-like DNA-binding domain superfamily/Winged helix DNA-binding domain"/>
    <property type="match status" value="1"/>
</dbReference>
<dbReference type="GO" id="GO:0003677">
    <property type="term" value="F:DNA binding"/>
    <property type="evidence" value="ECO:0007669"/>
    <property type="project" value="UniProtKB-KW"/>
</dbReference>
<dbReference type="AlphaFoldDB" id="A0A5E4SUJ6"/>
<evidence type="ECO:0000256" key="2">
    <source>
        <dbReference type="ARBA" id="ARBA00023015"/>
    </source>
</evidence>
<keyword evidence="3" id="KW-0238">DNA-binding</keyword>
<dbReference type="InterPro" id="IPR050176">
    <property type="entry name" value="LTTR"/>
</dbReference>
<keyword evidence="2" id="KW-0805">Transcription regulation</keyword>
<evidence type="ECO:0000256" key="4">
    <source>
        <dbReference type="ARBA" id="ARBA00023163"/>
    </source>
</evidence>
<dbReference type="InterPro" id="IPR000847">
    <property type="entry name" value="LysR_HTH_N"/>
</dbReference>
<dbReference type="PROSITE" id="PS50931">
    <property type="entry name" value="HTH_LYSR"/>
    <property type="match status" value="1"/>
</dbReference>
<reference evidence="6 7" key="1">
    <citation type="submission" date="2019-08" db="EMBL/GenBank/DDBJ databases">
        <authorList>
            <person name="Peeters C."/>
        </authorList>
    </citation>
    <scope>NUCLEOTIDE SEQUENCE [LARGE SCALE GENOMIC DNA]</scope>
    <source>
        <strain evidence="6 7">LMG 31115</strain>
    </source>
</reference>
<dbReference type="GO" id="GO:0003700">
    <property type="term" value="F:DNA-binding transcription factor activity"/>
    <property type="evidence" value="ECO:0007669"/>
    <property type="project" value="InterPro"/>
</dbReference>
<evidence type="ECO:0000259" key="5">
    <source>
        <dbReference type="PROSITE" id="PS50931"/>
    </source>
</evidence>
<dbReference type="InterPro" id="IPR036388">
    <property type="entry name" value="WH-like_DNA-bd_sf"/>
</dbReference>
<keyword evidence="4" id="KW-0804">Transcription</keyword>
<dbReference type="Proteomes" id="UP000333828">
    <property type="component" value="Unassembled WGS sequence"/>
</dbReference>
<dbReference type="PRINTS" id="PR00039">
    <property type="entry name" value="HTHLYSR"/>
</dbReference>
<evidence type="ECO:0000313" key="6">
    <source>
        <dbReference type="EMBL" id="VVD78811.1"/>
    </source>
</evidence>
<protein>
    <submittedName>
        <fullName evidence="6">LysR family transcriptional regulator</fullName>
    </submittedName>
</protein>
<evidence type="ECO:0000313" key="7">
    <source>
        <dbReference type="Proteomes" id="UP000333828"/>
    </source>
</evidence>
<evidence type="ECO:0000256" key="3">
    <source>
        <dbReference type="ARBA" id="ARBA00023125"/>
    </source>
</evidence>
<dbReference type="PANTHER" id="PTHR30579">
    <property type="entry name" value="TRANSCRIPTIONAL REGULATOR"/>
    <property type="match status" value="1"/>
</dbReference>
<dbReference type="PANTHER" id="PTHR30579:SF7">
    <property type="entry name" value="HTH-TYPE TRANSCRIPTIONAL REGULATOR LRHA-RELATED"/>
    <property type="match status" value="1"/>
</dbReference>
<dbReference type="SUPFAM" id="SSF46785">
    <property type="entry name" value="Winged helix' DNA-binding domain"/>
    <property type="match status" value="1"/>
</dbReference>
<dbReference type="Gene3D" id="3.40.190.10">
    <property type="entry name" value="Periplasmic binding protein-like II"/>
    <property type="match status" value="2"/>
</dbReference>
<dbReference type="SUPFAM" id="SSF53850">
    <property type="entry name" value="Periplasmic binding protein-like II"/>
    <property type="match status" value="1"/>
</dbReference>
<dbReference type="InterPro" id="IPR036390">
    <property type="entry name" value="WH_DNA-bd_sf"/>
</dbReference>
<keyword evidence="7" id="KW-1185">Reference proteome</keyword>
<sequence length="282" mass="30597">MLDLGLLRTLVAVVDEGSFTRAAERVHRTQSTVSQQIRRLEDDLGRQLLMRDRSGVLVTPTPHGELLAQYARKLLAISTEALDAMESDNRVTTVRVGMPEDFDARRMAEILSQFVRAQPDIRLEVLAGMSTDLRQRLASGDLELALVKREPGQGECLAAWPERLVWAMAADAGAQAFADAPVPLALFPQGCIYRQRAIRSLDAQHRPWRIAFGSHSLTGIQAAVSSGLGVSVLPEGALLDDHTVCDTLPPPPPSEIALIDGGGPASASQRVLADFLRHTVMA</sequence>
<gene>
    <name evidence="6" type="ORF">PIN31115_01004</name>
</gene>
<dbReference type="EMBL" id="CABPSI010000001">
    <property type="protein sequence ID" value="VVD78811.1"/>
    <property type="molecule type" value="Genomic_DNA"/>
</dbReference>
<feature type="domain" description="HTH lysR-type" evidence="5">
    <location>
        <begin position="2"/>
        <end position="59"/>
    </location>
</feature>
<dbReference type="Pfam" id="PF00126">
    <property type="entry name" value="HTH_1"/>
    <property type="match status" value="1"/>
</dbReference>
<dbReference type="FunFam" id="1.10.10.10:FF:000001">
    <property type="entry name" value="LysR family transcriptional regulator"/>
    <property type="match status" value="1"/>
</dbReference>
<comment type="similarity">
    <text evidence="1">Belongs to the LysR transcriptional regulatory family.</text>
</comment>
<proteinExistence type="inferred from homology"/>
<accession>A0A5E4SUJ6</accession>
<dbReference type="InterPro" id="IPR005119">
    <property type="entry name" value="LysR_subst-bd"/>
</dbReference>